<dbReference type="Proteomes" id="UP001220064">
    <property type="component" value="Chromosome"/>
</dbReference>
<dbReference type="InterPro" id="IPR010982">
    <property type="entry name" value="Lambda_DNA-bd_dom_sf"/>
</dbReference>
<name>A0ABY7U5G2_9CORY</name>
<evidence type="ECO:0000313" key="3">
    <source>
        <dbReference type="Proteomes" id="UP001220064"/>
    </source>
</evidence>
<dbReference type="CDD" id="cd00093">
    <property type="entry name" value="HTH_XRE"/>
    <property type="match status" value="1"/>
</dbReference>
<dbReference type="EMBL" id="CP063189">
    <property type="protein sequence ID" value="WCZ31924.1"/>
    <property type="molecule type" value="Genomic_DNA"/>
</dbReference>
<dbReference type="SUPFAM" id="SSF47413">
    <property type="entry name" value="lambda repressor-like DNA-binding domains"/>
    <property type="match status" value="1"/>
</dbReference>
<organism evidence="2 3">
    <name type="scientific">Corynebacterium massiliense DSM 45435</name>
    <dbReference type="NCBI Taxonomy" id="1121364"/>
    <lineage>
        <taxon>Bacteria</taxon>
        <taxon>Bacillati</taxon>
        <taxon>Actinomycetota</taxon>
        <taxon>Actinomycetes</taxon>
        <taxon>Mycobacteriales</taxon>
        <taxon>Corynebacteriaceae</taxon>
        <taxon>Corynebacterium</taxon>
    </lineage>
</organism>
<feature type="domain" description="HTH cro/C1-type" evidence="1">
    <location>
        <begin position="21"/>
        <end position="79"/>
    </location>
</feature>
<dbReference type="Gene3D" id="1.10.260.40">
    <property type="entry name" value="lambda repressor-like DNA-binding domains"/>
    <property type="match status" value="1"/>
</dbReference>
<accession>A0ABY7U5G2</accession>
<dbReference type="RefSeq" id="WP_022862645.1">
    <property type="nucleotide sequence ID" value="NZ_ATVG01000003.1"/>
</dbReference>
<dbReference type="Pfam" id="PF01381">
    <property type="entry name" value="HTH_3"/>
    <property type="match status" value="1"/>
</dbReference>
<keyword evidence="3" id="KW-1185">Reference proteome</keyword>
<evidence type="ECO:0000313" key="2">
    <source>
        <dbReference type="EMBL" id="WCZ31924.1"/>
    </source>
</evidence>
<dbReference type="SMART" id="SM00530">
    <property type="entry name" value="HTH_XRE"/>
    <property type="match status" value="1"/>
</dbReference>
<protein>
    <submittedName>
        <fullName evidence="2">Helix-turn-helix protein</fullName>
    </submittedName>
</protein>
<dbReference type="InterPro" id="IPR001387">
    <property type="entry name" value="Cro/C1-type_HTH"/>
</dbReference>
<sequence>MSGSAGQLMWASYGFGFGRNLRQLRLARGLSQQALADMSKVSRNQISNLERADATAVADPAMSTVYKLALALNIPPALLLPGASDALAAEGEGGAEPAVTQLRDIAPFPASYVAQRRKEADLLNRMV</sequence>
<dbReference type="PROSITE" id="PS50943">
    <property type="entry name" value="HTH_CROC1"/>
    <property type="match status" value="1"/>
</dbReference>
<proteinExistence type="predicted"/>
<reference evidence="2 3" key="1">
    <citation type="submission" date="2020-10" db="EMBL/GenBank/DDBJ databases">
        <title>Complete genome sequence of Corynebacterium massiliense DSM 45435, type strain of Corynebacterium massiliense.</title>
        <authorList>
            <person name="Busche T."/>
            <person name="Kalinowski J."/>
            <person name="Ruckert C."/>
        </authorList>
    </citation>
    <scope>NUCLEOTIDE SEQUENCE [LARGE SCALE GENOMIC DNA]</scope>
    <source>
        <strain evidence="2 3">DSM 45435</strain>
    </source>
</reference>
<evidence type="ECO:0000259" key="1">
    <source>
        <dbReference type="PROSITE" id="PS50943"/>
    </source>
</evidence>
<gene>
    <name evidence="2" type="ORF">CMASS_02325</name>
</gene>